<name>A0A3B1E2N0_9ZZZZ</name>
<proteinExistence type="predicted"/>
<gene>
    <name evidence="1" type="ORF">MNBD_UNCLBAC01-1067</name>
</gene>
<reference evidence="1" key="1">
    <citation type="submission" date="2018-06" db="EMBL/GenBank/DDBJ databases">
        <authorList>
            <person name="Zhirakovskaya E."/>
        </authorList>
    </citation>
    <scope>NUCLEOTIDE SEQUENCE</scope>
</reference>
<organism evidence="1">
    <name type="scientific">hydrothermal vent metagenome</name>
    <dbReference type="NCBI Taxonomy" id="652676"/>
    <lineage>
        <taxon>unclassified sequences</taxon>
        <taxon>metagenomes</taxon>
        <taxon>ecological metagenomes</taxon>
    </lineage>
</organism>
<dbReference type="EMBL" id="UOGJ01000086">
    <property type="protein sequence ID" value="VAX36207.1"/>
    <property type="molecule type" value="Genomic_DNA"/>
</dbReference>
<accession>A0A3B1E2N0</accession>
<dbReference type="AlphaFoldDB" id="A0A3B1E2N0"/>
<protein>
    <submittedName>
        <fullName evidence="1">Uncharacterized protein</fullName>
    </submittedName>
</protein>
<sequence>DQYDKIGRITWNDQQVTLNTTKPTLYYYVTYAFIKNKPAIQFNYTWWYSKRSGPHAPRIEHGELDGMTLRITLNDQGQPLMMDIMNSCGCYHFFVPNKNFVKKIKIKRFALDPFVPSWFPDDYPNKTLKLKINTGWHQVVNIEAQDTSQEGIPYQLVAYDELEQLKKENGQTESVFDQHGIMKGSSRIEPYIFFSSGIPKVGYMRQRAQHPIKLVGWAHFTDPDLFDQNFEFK</sequence>
<evidence type="ECO:0000313" key="1">
    <source>
        <dbReference type="EMBL" id="VAX36207.1"/>
    </source>
</evidence>
<feature type="non-terminal residue" evidence="1">
    <location>
        <position position="1"/>
    </location>
</feature>